<name>A0ABV3G827_MICGL</name>
<dbReference type="Proteomes" id="UP001551675">
    <property type="component" value="Unassembled WGS sequence"/>
</dbReference>
<accession>A0ABV3G827</accession>
<sequence length="132" mass="14393">MTAAPPWKPGTGAAERRDEAVRRILAGEPTEIVRKELKLDTYDSRVIADHVRTLTADTRRAAALARLRSGEMNDSVRSDLRLGPGDVEVVASQLRETHPWLAAIMFGDDDWQDCPGVSPHPASPQAGRVALS</sequence>
<keyword evidence="2" id="KW-1185">Reference proteome</keyword>
<reference evidence="1 2" key="1">
    <citation type="submission" date="2024-06" db="EMBL/GenBank/DDBJ databases">
        <title>The Natural Products Discovery Center: Release of the First 8490 Sequenced Strains for Exploring Actinobacteria Biosynthetic Diversity.</title>
        <authorList>
            <person name="Kalkreuter E."/>
            <person name="Kautsar S.A."/>
            <person name="Yang D."/>
            <person name="Bader C.D."/>
            <person name="Teijaro C.N."/>
            <person name="Fluegel L."/>
            <person name="Davis C.M."/>
            <person name="Simpson J.R."/>
            <person name="Lauterbach L."/>
            <person name="Steele A.D."/>
            <person name="Gui C."/>
            <person name="Meng S."/>
            <person name="Li G."/>
            <person name="Viehrig K."/>
            <person name="Ye F."/>
            <person name="Su P."/>
            <person name="Kiefer A.F."/>
            <person name="Nichols A."/>
            <person name="Cepeda A.J."/>
            <person name="Yan W."/>
            <person name="Fan B."/>
            <person name="Jiang Y."/>
            <person name="Adhikari A."/>
            <person name="Zheng C.-J."/>
            <person name="Schuster L."/>
            <person name="Cowan T.M."/>
            <person name="Smanski M.J."/>
            <person name="Chevrette M.G."/>
            <person name="De Carvalho L.P.S."/>
            <person name="Shen B."/>
        </authorList>
    </citation>
    <scope>NUCLEOTIDE SEQUENCE [LARGE SCALE GENOMIC DNA]</scope>
    <source>
        <strain evidence="1 2">NPDC050100</strain>
    </source>
</reference>
<proteinExistence type="predicted"/>
<protein>
    <recommendedName>
        <fullName evidence="3">DUF222 domain-containing protein</fullName>
    </recommendedName>
</protein>
<evidence type="ECO:0008006" key="3">
    <source>
        <dbReference type="Google" id="ProtNLM"/>
    </source>
</evidence>
<gene>
    <name evidence="1" type="ORF">AB0I59_04080</name>
</gene>
<evidence type="ECO:0000313" key="2">
    <source>
        <dbReference type="Proteomes" id="UP001551675"/>
    </source>
</evidence>
<evidence type="ECO:0000313" key="1">
    <source>
        <dbReference type="EMBL" id="MEV0967790.1"/>
    </source>
</evidence>
<dbReference type="RefSeq" id="WP_358129800.1">
    <property type="nucleotide sequence ID" value="NZ_JBFALK010000002.1"/>
</dbReference>
<organism evidence="1 2">
    <name type="scientific">Microtetraspora glauca</name>
    <dbReference type="NCBI Taxonomy" id="1996"/>
    <lineage>
        <taxon>Bacteria</taxon>
        <taxon>Bacillati</taxon>
        <taxon>Actinomycetota</taxon>
        <taxon>Actinomycetes</taxon>
        <taxon>Streptosporangiales</taxon>
        <taxon>Streptosporangiaceae</taxon>
        <taxon>Microtetraspora</taxon>
    </lineage>
</organism>
<comment type="caution">
    <text evidence="1">The sequence shown here is derived from an EMBL/GenBank/DDBJ whole genome shotgun (WGS) entry which is preliminary data.</text>
</comment>
<dbReference type="EMBL" id="JBFALK010000002">
    <property type="protein sequence ID" value="MEV0967790.1"/>
    <property type="molecule type" value="Genomic_DNA"/>
</dbReference>